<name>A0A5C1PZN1_9BURK</name>
<dbReference type="Proteomes" id="UP000323522">
    <property type="component" value="Plasmid pSna507_unt13"/>
</dbReference>
<dbReference type="GO" id="GO:0005524">
    <property type="term" value="F:ATP binding"/>
    <property type="evidence" value="ECO:0007669"/>
    <property type="project" value="InterPro"/>
</dbReference>
<organism evidence="3 4">
    <name type="scientific">Sphaerotilus sulfidivorans</name>
    <dbReference type="NCBI Taxonomy" id="639200"/>
    <lineage>
        <taxon>Bacteria</taxon>
        <taxon>Pseudomonadati</taxon>
        <taxon>Pseudomonadota</taxon>
        <taxon>Betaproteobacteria</taxon>
        <taxon>Burkholderiales</taxon>
        <taxon>Sphaerotilaceae</taxon>
        <taxon>Sphaerotilus</taxon>
    </lineage>
</organism>
<dbReference type="Proteomes" id="UP001549111">
    <property type="component" value="Unassembled WGS sequence"/>
</dbReference>
<keyword evidence="3" id="KW-0614">Plasmid</keyword>
<dbReference type="GO" id="GO:0016887">
    <property type="term" value="F:ATP hydrolysis activity"/>
    <property type="evidence" value="ECO:0007669"/>
    <property type="project" value="InterPro"/>
</dbReference>
<dbReference type="SUPFAM" id="SSF52540">
    <property type="entry name" value="P-loop containing nucleoside triphosphate hydrolases"/>
    <property type="match status" value="2"/>
</dbReference>
<dbReference type="InterPro" id="IPR003593">
    <property type="entry name" value="AAA+_ATPase"/>
</dbReference>
<reference evidence="2 5" key="2">
    <citation type="submission" date="2024-06" db="EMBL/GenBank/DDBJ databases">
        <title>Genomic Encyclopedia of Type Strains, Phase IV (KMG-IV): sequencing the most valuable type-strain genomes for metagenomic binning, comparative biology and taxonomic classification.</title>
        <authorList>
            <person name="Goeker M."/>
        </authorList>
    </citation>
    <scope>NUCLEOTIDE SEQUENCE [LARGE SCALE GENOMIC DNA]</scope>
    <source>
        <strain evidence="2 5">D-501</strain>
    </source>
</reference>
<feature type="domain" description="AAA+ ATPase" evidence="1">
    <location>
        <begin position="251"/>
        <end position="386"/>
    </location>
</feature>
<dbReference type="AlphaFoldDB" id="A0A5C1PZN1"/>
<gene>
    <name evidence="2" type="ORF">ABIC99_003941</name>
    <name evidence="3" type="ORF">EWH46_00115</name>
</gene>
<reference evidence="3 4" key="1">
    <citation type="submission" date="2019-02" db="EMBL/GenBank/DDBJ databases">
        <title>Complete Genome Sequence and Methylome Analysis of Sphaerotilus natans subsp. sulfidivorans D-507.</title>
        <authorList>
            <person name="Fomenkov A."/>
            <person name="Gridneva E."/>
            <person name="Smolyakov D."/>
            <person name="Dubinina G."/>
            <person name="Vincze T."/>
            <person name="Grabovich M."/>
            <person name="Roberts R.J."/>
        </authorList>
    </citation>
    <scope>NUCLEOTIDE SEQUENCE [LARGE SCALE GENOMIC DNA]</scope>
    <source>
        <strain evidence="3 4">D-507</strain>
        <plasmid evidence="4">psna507_unt13</plasmid>
        <plasmid evidence="3">pSna507_unt13</plasmid>
    </source>
</reference>
<dbReference type="KEGG" id="snn:EWH46_00115"/>
<feature type="domain" description="AAA+ ATPase" evidence="1">
    <location>
        <begin position="497"/>
        <end position="626"/>
    </location>
</feature>
<proteinExistence type="predicted"/>
<evidence type="ECO:0000313" key="5">
    <source>
        <dbReference type="Proteomes" id="UP001549111"/>
    </source>
</evidence>
<dbReference type="InterPro" id="IPR027417">
    <property type="entry name" value="P-loop_NTPase"/>
</dbReference>
<dbReference type="EMBL" id="CP035707">
    <property type="protein sequence ID" value="QEM99321.1"/>
    <property type="molecule type" value="Genomic_DNA"/>
</dbReference>
<dbReference type="RefSeq" id="WP_149501948.1">
    <property type="nucleotide sequence ID" value="NZ_CP035707.1"/>
</dbReference>
<evidence type="ECO:0000259" key="1">
    <source>
        <dbReference type="SMART" id="SM00382"/>
    </source>
</evidence>
<dbReference type="InterPro" id="IPR050168">
    <property type="entry name" value="AAA_ATPase_domain"/>
</dbReference>
<evidence type="ECO:0000313" key="4">
    <source>
        <dbReference type="Proteomes" id="UP000323522"/>
    </source>
</evidence>
<dbReference type="Pfam" id="PF00004">
    <property type="entry name" value="AAA"/>
    <property type="match status" value="2"/>
</dbReference>
<evidence type="ECO:0000313" key="2">
    <source>
        <dbReference type="EMBL" id="MET3606106.1"/>
    </source>
</evidence>
<dbReference type="InterPro" id="IPR003959">
    <property type="entry name" value="ATPase_AAA_core"/>
</dbReference>
<geneLocation type="plasmid" evidence="3">
    <name>pSna507_unt13</name>
</geneLocation>
<dbReference type="OrthoDB" id="9802352at2"/>
<dbReference type="EMBL" id="JBEPLS010000035">
    <property type="protein sequence ID" value="MET3606106.1"/>
    <property type="molecule type" value="Genomic_DNA"/>
</dbReference>
<dbReference type="PANTHER" id="PTHR23077">
    <property type="entry name" value="AAA-FAMILY ATPASE"/>
    <property type="match status" value="1"/>
</dbReference>
<keyword evidence="5" id="KW-1185">Reference proteome</keyword>
<dbReference type="SMART" id="SM00382">
    <property type="entry name" value="AAA"/>
    <property type="match status" value="2"/>
</dbReference>
<dbReference type="CDD" id="cd19481">
    <property type="entry name" value="RecA-like_protease"/>
    <property type="match status" value="1"/>
</dbReference>
<accession>A0A5C1PZN1</accession>
<evidence type="ECO:0000313" key="3">
    <source>
        <dbReference type="EMBL" id="QEM99321.1"/>
    </source>
</evidence>
<dbReference type="Gene3D" id="3.40.50.300">
    <property type="entry name" value="P-loop containing nucleotide triphosphate hydrolases"/>
    <property type="match status" value="2"/>
</dbReference>
<protein>
    <submittedName>
        <fullName evidence="3">AAA family ATPase</fullName>
    </submittedName>
    <submittedName>
        <fullName evidence="2">AAA+ superfamily predicted ATPase</fullName>
    </submittedName>
</protein>
<sequence length="719" mass="79791">MNATTDHAITDSLSRQGLDERYAPVIELWTLRILFSLDQLERRLRDRMAEADDSKPPSDAEGTPDADAALDRLLAEMKALRDRHEAASPGLPQDTTLAVNIARLGDRLDLSAVERELLHFVVLQRLCSELTEALKEAGELNRTQTVRLLSICLSRAPAEIQQALAPQSRLCGCALLSIDDVRPYSFELKIDLLNDLAETLLVAQDDLIELFPNAVTKAPASPLGLDDFAHLREDLAILSTYLEAAARQGRRGINILIHGRSGTGKTELARVLAQATGLQPLEIPVRQPDGKPQGGKARFDAFRFAQNLLNGATPTALIFDEVEDVFVHWSSDRHGRQSNSSGVKGWVNHVLEHNPVPTFWLTNDLQGLDLAYRRRFDYVLELEVPPQPVRRRMLERHLQAHALPLSPAWIEQVSRHEGLAPGLIERAARVCATVAGAEPGGMAPEQILTRLMNNTLQAMEIARLPSGTAARDAAYRIDWLQADTDLQALRDGLVREGGGRLCFWGPPGTGKTEFGRYLAREVGRPLLVRRASDLLSPYVGVAEQQMAQMFDQARREGAVLLLDEADSFLMDRRGAQRSWEITQVNEMLTQLEDFDGIFIASTNLIDQIDRAALRRFDVCIRFGPLKPDQARGMLQNLAEHWGWPVDEASLARVAALEALTPGDFASVRRGGRLSAPRDVPDLVRRLAQICEMRQGHSPRGIGFLGPLERGSQPRQEMLS</sequence>
<geneLocation type="plasmid" evidence="4">
    <name>psna507_unt13</name>
</geneLocation>